<evidence type="ECO:0000256" key="3">
    <source>
        <dbReference type="ARBA" id="ARBA00022801"/>
    </source>
</evidence>
<evidence type="ECO:0000256" key="8">
    <source>
        <dbReference type="PIRSR" id="PIRSR618044-2"/>
    </source>
</evidence>
<evidence type="ECO:0000256" key="1">
    <source>
        <dbReference type="ARBA" id="ARBA00007164"/>
    </source>
</evidence>
<dbReference type="InterPro" id="IPR018044">
    <property type="entry name" value="Peptidase_S11"/>
</dbReference>
<reference evidence="12 13" key="1">
    <citation type="journal article" date="2016" name="Nat. Commun.">
        <title>Thousands of microbial genomes shed light on interconnected biogeochemical processes in an aquifer system.</title>
        <authorList>
            <person name="Anantharaman K."/>
            <person name="Brown C.T."/>
            <person name="Hug L.A."/>
            <person name="Sharon I."/>
            <person name="Castelle C.J."/>
            <person name="Probst A.J."/>
            <person name="Thomas B.C."/>
            <person name="Singh A."/>
            <person name="Wilkins M.J."/>
            <person name="Karaoz U."/>
            <person name="Brodie E.L."/>
            <person name="Williams K.H."/>
            <person name="Hubbard S.S."/>
            <person name="Banfield J.F."/>
        </authorList>
    </citation>
    <scope>NUCLEOTIDE SEQUENCE [LARGE SCALE GENOMIC DNA]</scope>
</reference>
<name>A0A1F6FGY2_9BACT</name>
<evidence type="ECO:0000256" key="10">
    <source>
        <dbReference type="SAM" id="Phobius"/>
    </source>
</evidence>
<dbReference type="STRING" id="1798525.A3G90_03630"/>
<keyword evidence="3" id="KW-0378">Hydrolase</keyword>
<keyword evidence="10" id="KW-1133">Transmembrane helix</keyword>
<protein>
    <recommendedName>
        <fullName evidence="11">Peptidase S11 D-alanyl-D-alanine carboxypeptidase A N-terminal domain-containing protein</fullName>
    </recommendedName>
</protein>
<accession>A0A1F6FGY2</accession>
<feature type="active site" description="Acyl-ester intermediate" evidence="7">
    <location>
        <position position="117"/>
    </location>
</feature>
<keyword evidence="10" id="KW-0472">Membrane</keyword>
<evidence type="ECO:0000313" key="12">
    <source>
        <dbReference type="EMBL" id="OGG85124.1"/>
    </source>
</evidence>
<dbReference type="Gene3D" id="3.40.710.10">
    <property type="entry name" value="DD-peptidase/beta-lactamase superfamily"/>
    <property type="match status" value="1"/>
</dbReference>
<dbReference type="AlphaFoldDB" id="A0A1F6FGY2"/>
<evidence type="ECO:0000256" key="5">
    <source>
        <dbReference type="ARBA" id="ARBA00022984"/>
    </source>
</evidence>
<dbReference type="EMBL" id="MFMM01000001">
    <property type="protein sequence ID" value="OGG85124.1"/>
    <property type="molecule type" value="Genomic_DNA"/>
</dbReference>
<evidence type="ECO:0000256" key="4">
    <source>
        <dbReference type="ARBA" id="ARBA00022960"/>
    </source>
</evidence>
<feature type="binding site" evidence="8">
    <location>
        <position position="288"/>
    </location>
    <ligand>
        <name>substrate</name>
    </ligand>
</feature>
<dbReference type="InterPro" id="IPR001967">
    <property type="entry name" value="Peptidase_S11_N"/>
</dbReference>
<keyword evidence="10" id="KW-0812">Transmembrane</keyword>
<proteinExistence type="inferred from homology"/>
<dbReference type="GO" id="GO:0008360">
    <property type="term" value="P:regulation of cell shape"/>
    <property type="evidence" value="ECO:0007669"/>
    <property type="project" value="UniProtKB-KW"/>
</dbReference>
<keyword evidence="6" id="KW-0961">Cell wall biogenesis/degradation</keyword>
<keyword evidence="2" id="KW-0732">Signal</keyword>
<evidence type="ECO:0000259" key="11">
    <source>
        <dbReference type="Pfam" id="PF00768"/>
    </source>
</evidence>
<evidence type="ECO:0000256" key="9">
    <source>
        <dbReference type="RuleBase" id="RU004016"/>
    </source>
</evidence>
<dbReference type="GO" id="GO:0006508">
    <property type="term" value="P:proteolysis"/>
    <property type="evidence" value="ECO:0007669"/>
    <property type="project" value="InterPro"/>
</dbReference>
<evidence type="ECO:0000256" key="6">
    <source>
        <dbReference type="ARBA" id="ARBA00023316"/>
    </source>
</evidence>
<feature type="active site" description="Proton acceptor" evidence="7">
    <location>
        <position position="120"/>
    </location>
</feature>
<dbReference type="PANTHER" id="PTHR21581">
    <property type="entry name" value="D-ALANYL-D-ALANINE CARBOXYPEPTIDASE"/>
    <property type="match status" value="1"/>
</dbReference>
<evidence type="ECO:0000256" key="2">
    <source>
        <dbReference type="ARBA" id="ARBA00022729"/>
    </source>
</evidence>
<keyword evidence="5" id="KW-0573">Peptidoglycan synthesis</keyword>
<sequence length="341" mass="36427">MIEEERYIIEGPDEDTNEVEAAATGRFPVRTQLVLLASFMILLFAGVVVPKTLSLLSGDAHQAEVGGSTEVVTEASNVNPKIIDNISLRADAVYVWDVIGQRALYEENPDKVLPLASITKLMTALVAYELVPDDTPVTISRAAAAQQSGGSLMAGETFAVKELADFALISSYNSAAYTLAGSVGELLGEGDAMAQFIAAMNIQADELNLNTLEYKNPTGLDISTTEAGAVGSARDTTHLMEYILLNYPEILTPTVTEHTRLYNTAGDFHEAFNTNSILADIPNLLGSKTGYTDLAGGNLTIAFDAGFNRPIIVTVLGSTHSERFSDVKKIVAAVQDSMISE</sequence>
<feature type="active site" evidence="7">
    <location>
        <position position="171"/>
    </location>
</feature>
<dbReference type="SUPFAM" id="SSF56601">
    <property type="entry name" value="beta-lactamase/transpeptidase-like"/>
    <property type="match status" value="1"/>
</dbReference>
<dbReference type="Pfam" id="PF00768">
    <property type="entry name" value="Peptidase_S11"/>
    <property type="match status" value="1"/>
</dbReference>
<dbReference type="GO" id="GO:0071555">
    <property type="term" value="P:cell wall organization"/>
    <property type="evidence" value="ECO:0007669"/>
    <property type="project" value="UniProtKB-KW"/>
</dbReference>
<comment type="caution">
    <text evidence="12">The sequence shown here is derived from an EMBL/GenBank/DDBJ whole genome shotgun (WGS) entry which is preliminary data.</text>
</comment>
<feature type="domain" description="Peptidase S11 D-alanyl-D-alanine carboxypeptidase A N-terminal" evidence="11">
    <location>
        <begin position="87"/>
        <end position="318"/>
    </location>
</feature>
<dbReference type="PANTHER" id="PTHR21581:SF26">
    <property type="entry name" value="D-ALANYL-D-ALANINE ENDOPEPTIDASE"/>
    <property type="match status" value="1"/>
</dbReference>
<comment type="similarity">
    <text evidence="1 9">Belongs to the peptidase S11 family.</text>
</comment>
<feature type="transmembrane region" description="Helical" evidence="10">
    <location>
        <begin position="33"/>
        <end position="53"/>
    </location>
</feature>
<dbReference type="GO" id="GO:0009252">
    <property type="term" value="P:peptidoglycan biosynthetic process"/>
    <property type="evidence" value="ECO:0007669"/>
    <property type="project" value="UniProtKB-KW"/>
</dbReference>
<evidence type="ECO:0000256" key="7">
    <source>
        <dbReference type="PIRSR" id="PIRSR618044-1"/>
    </source>
</evidence>
<gene>
    <name evidence="12" type="ORF">A3G90_03630</name>
</gene>
<organism evidence="12 13">
    <name type="scientific">Candidatus Kaiserbacteria bacterium RIFCSPLOWO2_12_FULL_45_26</name>
    <dbReference type="NCBI Taxonomy" id="1798525"/>
    <lineage>
        <taxon>Bacteria</taxon>
        <taxon>Candidatus Kaiseribacteriota</taxon>
    </lineage>
</organism>
<dbReference type="GO" id="GO:0009002">
    <property type="term" value="F:serine-type D-Ala-D-Ala carboxypeptidase activity"/>
    <property type="evidence" value="ECO:0007669"/>
    <property type="project" value="InterPro"/>
</dbReference>
<dbReference type="Proteomes" id="UP000177325">
    <property type="component" value="Unassembled WGS sequence"/>
</dbReference>
<dbReference type="PRINTS" id="PR00725">
    <property type="entry name" value="DADACBPTASE1"/>
</dbReference>
<dbReference type="InterPro" id="IPR012338">
    <property type="entry name" value="Beta-lactam/transpept-like"/>
</dbReference>
<keyword evidence="4" id="KW-0133">Cell shape</keyword>
<evidence type="ECO:0000313" key="13">
    <source>
        <dbReference type="Proteomes" id="UP000177325"/>
    </source>
</evidence>